<evidence type="ECO:0000313" key="8">
    <source>
        <dbReference type="EMBL" id="PWK09473.1"/>
    </source>
</evidence>
<dbReference type="Proteomes" id="UP000245655">
    <property type="component" value="Unassembled WGS sequence"/>
</dbReference>
<dbReference type="AlphaFoldDB" id="A0A2V1ZW13"/>
<proteinExistence type="inferred from homology"/>
<dbReference type="EMBL" id="QGGM01000011">
    <property type="protein sequence ID" value="PWK09473.1"/>
    <property type="molecule type" value="Genomic_DNA"/>
</dbReference>
<feature type="region of interest" description="Disordered" evidence="6">
    <location>
        <begin position="10"/>
        <end position="115"/>
    </location>
</feature>
<protein>
    <recommendedName>
        <fullName evidence="3">Regulatory protein RecX</fullName>
    </recommendedName>
</protein>
<gene>
    <name evidence="8" type="ORF">C8D84_1118</name>
</gene>
<feature type="compositionally biased region" description="Basic residues" evidence="6">
    <location>
        <begin position="90"/>
        <end position="100"/>
    </location>
</feature>
<evidence type="ECO:0000256" key="2">
    <source>
        <dbReference type="ARBA" id="ARBA00009695"/>
    </source>
</evidence>
<evidence type="ECO:0000256" key="4">
    <source>
        <dbReference type="ARBA" id="ARBA00022490"/>
    </source>
</evidence>
<organism evidence="8 9">
    <name type="scientific">Psychrobacter immobilis</name>
    <dbReference type="NCBI Taxonomy" id="498"/>
    <lineage>
        <taxon>Bacteria</taxon>
        <taxon>Pseudomonadati</taxon>
        <taxon>Pseudomonadota</taxon>
        <taxon>Gammaproteobacteria</taxon>
        <taxon>Moraxellales</taxon>
        <taxon>Moraxellaceae</taxon>
        <taxon>Psychrobacter</taxon>
    </lineage>
</organism>
<dbReference type="InterPro" id="IPR036388">
    <property type="entry name" value="WH-like_DNA-bd_sf"/>
</dbReference>
<dbReference type="InterPro" id="IPR053925">
    <property type="entry name" value="RecX_HTH_3rd"/>
</dbReference>
<reference evidence="8 9" key="1">
    <citation type="submission" date="2018-05" db="EMBL/GenBank/DDBJ databases">
        <title>Genomic Encyclopedia of Type Strains, Phase IV (KMG-IV): sequencing the most valuable type-strain genomes for metagenomic binning, comparative biology and taxonomic classification.</title>
        <authorList>
            <person name="Goeker M."/>
        </authorList>
    </citation>
    <scope>NUCLEOTIDE SEQUENCE [LARGE SCALE GENOMIC DNA]</scope>
    <source>
        <strain evidence="8 9">DSM 7229</strain>
    </source>
</reference>
<evidence type="ECO:0000256" key="1">
    <source>
        <dbReference type="ARBA" id="ARBA00004496"/>
    </source>
</evidence>
<keyword evidence="4" id="KW-0963">Cytoplasm</keyword>
<comment type="caution">
    <text evidence="8">The sequence shown here is derived from an EMBL/GenBank/DDBJ whole genome shotgun (WGS) entry which is preliminary data.</text>
</comment>
<dbReference type="GO" id="GO:0006282">
    <property type="term" value="P:regulation of DNA repair"/>
    <property type="evidence" value="ECO:0007669"/>
    <property type="project" value="InterPro"/>
</dbReference>
<dbReference type="InterPro" id="IPR003783">
    <property type="entry name" value="Regulatory_RecX"/>
</dbReference>
<dbReference type="GeneID" id="60255632"/>
<evidence type="ECO:0000256" key="6">
    <source>
        <dbReference type="SAM" id="MobiDB-lite"/>
    </source>
</evidence>
<dbReference type="Pfam" id="PF21981">
    <property type="entry name" value="RecX_HTH3"/>
    <property type="match status" value="1"/>
</dbReference>
<feature type="coiled-coil region" evidence="5">
    <location>
        <begin position="218"/>
        <end position="245"/>
    </location>
</feature>
<comment type="subcellular location">
    <subcellularLocation>
        <location evidence="1">Cytoplasm</location>
    </subcellularLocation>
</comment>
<feature type="domain" description="RecX third three-helical" evidence="7">
    <location>
        <begin position="319"/>
        <end position="361"/>
    </location>
</feature>
<dbReference type="RefSeq" id="WP_109591713.1">
    <property type="nucleotide sequence ID" value="NZ_CAJGZY010000012.1"/>
</dbReference>
<accession>A0A2V1ZW13</accession>
<evidence type="ECO:0000256" key="3">
    <source>
        <dbReference type="ARBA" id="ARBA00018111"/>
    </source>
</evidence>
<dbReference type="GO" id="GO:0005737">
    <property type="term" value="C:cytoplasm"/>
    <property type="evidence" value="ECO:0007669"/>
    <property type="project" value="UniProtKB-SubCell"/>
</dbReference>
<dbReference type="PANTHER" id="PTHR33602:SF1">
    <property type="entry name" value="REGULATORY PROTEIN RECX FAMILY PROTEIN"/>
    <property type="match status" value="1"/>
</dbReference>
<dbReference type="Gene3D" id="1.10.10.10">
    <property type="entry name" value="Winged helix-like DNA-binding domain superfamily/Winged helix DNA-binding domain"/>
    <property type="match status" value="2"/>
</dbReference>
<name>A0A2V1ZW13_PSYIM</name>
<keyword evidence="9" id="KW-1185">Reference proteome</keyword>
<evidence type="ECO:0000259" key="7">
    <source>
        <dbReference type="Pfam" id="PF21981"/>
    </source>
</evidence>
<feature type="compositionally biased region" description="Basic residues" evidence="6">
    <location>
        <begin position="51"/>
        <end position="60"/>
    </location>
</feature>
<evidence type="ECO:0000256" key="5">
    <source>
        <dbReference type="SAM" id="Coils"/>
    </source>
</evidence>
<sequence length="372" mass="42746">MNIKTLAEILAESDADSASSPTIKSKKPSKSSKHSESFKFSQHSYQGNPKKTTKTRKHSTYYHEDHSLSDDADFSVESVEAHSSTNKNPAKTKKRKKRFHPAANFSPEPSDVPAYQQPEAQSIKEMLAEVKQNIHDEPDDSTATDDEFNKESQYTTDAAITNTSAHSTVDSQMDNLPAALKAYLRTPEQRQAEIDEIKAESRLRWLAFYYLSRREYGKAELKQKLIDKEQALDKIDALLDEFEEKGYQSDYRTTLMLIRENIRKGRGRGRIKQEFYRKKITMPSNIDELIDMANAESEEFREFVDDSADNLVDGVDWLKLAVTARTKKYGDDIPTEQKDKAKQLRFLQYRGFQSDICFAALNYTLDTLDERF</sequence>
<evidence type="ECO:0000313" key="9">
    <source>
        <dbReference type="Proteomes" id="UP000245655"/>
    </source>
</evidence>
<comment type="similarity">
    <text evidence="2">Belongs to the RecX family.</text>
</comment>
<keyword evidence="5" id="KW-0175">Coiled coil</keyword>
<dbReference type="PANTHER" id="PTHR33602">
    <property type="entry name" value="REGULATORY PROTEIN RECX FAMILY PROTEIN"/>
    <property type="match status" value="1"/>
</dbReference>